<dbReference type="EMBL" id="BMAT01001122">
    <property type="protein sequence ID" value="GFR80112.1"/>
    <property type="molecule type" value="Genomic_DNA"/>
</dbReference>
<organism evidence="3 4">
    <name type="scientific">Elysia marginata</name>
    <dbReference type="NCBI Taxonomy" id="1093978"/>
    <lineage>
        <taxon>Eukaryota</taxon>
        <taxon>Metazoa</taxon>
        <taxon>Spiralia</taxon>
        <taxon>Lophotrochozoa</taxon>
        <taxon>Mollusca</taxon>
        <taxon>Gastropoda</taxon>
        <taxon>Heterobranchia</taxon>
        <taxon>Euthyneura</taxon>
        <taxon>Panpulmonata</taxon>
        <taxon>Sacoglossa</taxon>
        <taxon>Placobranchoidea</taxon>
        <taxon>Plakobranchidae</taxon>
        <taxon>Elysia</taxon>
    </lineage>
</organism>
<dbReference type="GO" id="GO:0008270">
    <property type="term" value="F:zinc ion binding"/>
    <property type="evidence" value="ECO:0007669"/>
    <property type="project" value="InterPro"/>
</dbReference>
<evidence type="ECO:0000313" key="4">
    <source>
        <dbReference type="Proteomes" id="UP000762676"/>
    </source>
</evidence>
<dbReference type="PROSITE" id="PS50304">
    <property type="entry name" value="TUDOR"/>
    <property type="match status" value="1"/>
</dbReference>
<protein>
    <submittedName>
        <fullName evidence="3">Tudor domain-containing protein 1</fullName>
    </submittedName>
</protein>
<name>A0AAV4G3G8_9GAST</name>
<dbReference type="InterPro" id="IPR002999">
    <property type="entry name" value="Tudor"/>
</dbReference>
<dbReference type="Pfam" id="PF00567">
    <property type="entry name" value="TUDOR"/>
    <property type="match status" value="1"/>
</dbReference>
<sequence length="463" mass="52467">MECGHFWGQCDDEQTRDVLLKVQMALNNPEAPLLPLTHKPVPGLHVAAPYQDGEELYYRARIEDMTSQRVPGATGRMVTISKALVFFIDFGNKESVNTDRLRMLPRDCQNLPSAATEFYLKGIRPSNVRCADGMWSSKANAYFRSLTINKNLYAQTAASFTLAGLICYKYWTREEIHINFTIYLVVKVDPDSVNCVAVDDDPCNKFSRLMVASFIGLNPAGNTMVARNTTIMPQIPGLPAIVALLFSPFTEYRTDPQRKEYIGALCGLGYDEDSLPILPDHDIELTFETEFTTQDIAMVCSDSAFGWGHNVVASIQERARTSLLALLKKPKPAREPKTYPYMYRWNKVHPEHVLHHNLRDTTADSNHLLRLHNAIALVGGEESQDKDWEEAGNNGGNQQNKKQPRYLLKHQLELERIAKSQHRKPVHCELCNITATNSQILAIHMQTDRHLRMVKKLQESLKS</sequence>
<gene>
    <name evidence="3" type="ORF">ElyMa_000573000</name>
</gene>
<dbReference type="Gene3D" id="2.30.30.140">
    <property type="match status" value="1"/>
</dbReference>
<evidence type="ECO:0000259" key="2">
    <source>
        <dbReference type="PROSITE" id="PS50304"/>
    </source>
</evidence>
<evidence type="ECO:0000256" key="1">
    <source>
        <dbReference type="SAM" id="MobiDB-lite"/>
    </source>
</evidence>
<dbReference type="PANTHER" id="PTHR22948:SF29">
    <property type="entry name" value="FI02030P-RELATED"/>
    <property type="match status" value="1"/>
</dbReference>
<dbReference type="PANTHER" id="PTHR22948">
    <property type="entry name" value="TUDOR DOMAIN CONTAINING PROTEIN"/>
    <property type="match status" value="1"/>
</dbReference>
<dbReference type="Proteomes" id="UP000762676">
    <property type="component" value="Unassembled WGS sequence"/>
</dbReference>
<dbReference type="InterPro" id="IPR003604">
    <property type="entry name" value="Matrin/U1-like-C_Znf_C2H2"/>
</dbReference>
<dbReference type="SMART" id="SM00333">
    <property type="entry name" value="TUDOR"/>
    <property type="match status" value="1"/>
</dbReference>
<dbReference type="SMART" id="SM00451">
    <property type="entry name" value="ZnF_U1"/>
    <property type="match status" value="1"/>
</dbReference>
<dbReference type="AlphaFoldDB" id="A0AAV4G3G8"/>
<dbReference type="InterPro" id="IPR036236">
    <property type="entry name" value="Znf_C2H2_sf"/>
</dbReference>
<evidence type="ECO:0000313" key="3">
    <source>
        <dbReference type="EMBL" id="GFR80112.1"/>
    </source>
</evidence>
<dbReference type="GO" id="GO:0003676">
    <property type="term" value="F:nucleic acid binding"/>
    <property type="evidence" value="ECO:0007669"/>
    <property type="project" value="InterPro"/>
</dbReference>
<accession>A0AAV4G3G8</accession>
<dbReference type="Gene3D" id="3.30.160.60">
    <property type="entry name" value="Classic Zinc Finger"/>
    <property type="match status" value="1"/>
</dbReference>
<feature type="region of interest" description="Disordered" evidence="1">
    <location>
        <begin position="382"/>
        <end position="404"/>
    </location>
</feature>
<dbReference type="InterPro" id="IPR050621">
    <property type="entry name" value="Tudor_domain_containing"/>
</dbReference>
<feature type="domain" description="Tudor" evidence="2">
    <location>
        <begin position="40"/>
        <end position="111"/>
    </location>
</feature>
<proteinExistence type="predicted"/>
<dbReference type="SUPFAM" id="SSF57667">
    <property type="entry name" value="beta-beta-alpha zinc fingers"/>
    <property type="match status" value="1"/>
</dbReference>
<keyword evidence="4" id="KW-1185">Reference proteome</keyword>
<dbReference type="SUPFAM" id="SSF63748">
    <property type="entry name" value="Tudor/PWWP/MBT"/>
    <property type="match status" value="1"/>
</dbReference>
<comment type="caution">
    <text evidence="3">The sequence shown here is derived from an EMBL/GenBank/DDBJ whole genome shotgun (WGS) entry which is preliminary data.</text>
</comment>
<reference evidence="3 4" key="1">
    <citation type="journal article" date="2021" name="Elife">
        <title>Chloroplast acquisition without the gene transfer in kleptoplastic sea slugs, Plakobranchus ocellatus.</title>
        <authorList>
            <person name="Maeda T."/>
            <person name="Takahashi S."/>
            <person name="Yoshida T."/>
            <person name="Shimamura S."/>
            <person name="Takaki Y."/>
            <person name="Nagai Y."/>
            <person name="Toyoda A."/>
            <person name="Suzuki Y."/>
            <person name="Arimoto A."/>
            <person name="Ishii H."/>
            <person name="Satoh N."/>
            <person name="Nishiyama T."/>
            <person name="Hasebe M."/>
            <person name="Maruyama T."/>
            <person name="Minagawa J."/>
            <person name="Obokata J."/>
            <person name="Shigenobu S."/>
        </authorList>
    </citation>
    <scope>NUCLEOTIDE SEQUENCE [LARGE SCALE GENOMIC DNA]</scope>
</reference>